<dbReference type="GO" id="GO:0016787">
    <property type="term" value="F:hydrolase activity"/>
    <property type="evidence" value="ECO:0007669"/>
    <property type="project" value="UniProtKB-KW"/>
</dbReference>
<comment type="caution">
    <text evidence="3">The sequence shown here is derived from an EMBL/GenBank/DDBJ whole genome shotgun (WGS) entry which is preliminary data.</text>
</comment>
<evidence type="ECO:0000313" key="4">
    <source>
        <dbReference type="Proteomes" id="UP000470302"/>
    </source>
</evidence>
<dbReference type="SUPFAM" id="SSF53474">
    <property type="entry name" value="alpha/beta-Hydrolases"/>
    <property type="match status" value="1"/>
</dbReference>
<organism evidence="3 4">
    <name type="scientific">Duganella vulcania</name>
    <dbReference type="NCBI Taxonomy" id="2692166"/>
    <lineage>
        <taxon>Bacteria</taxon>
        <taxon>Pseudomonadati</taxon>
        <taxon>Pseudomonadota</taxon>
        <taxon>Betaproteobacteria</taxon>
        <taxon>Burkholderiales</taxon>
        <taxon>Oxalobacteraceae</taxon>
        <taxon>Telluria group</taxon>
        <taxon>Duganella</taxon>
    </lineage>
</organism>
<proteinExistence type="inferred from homology"/>
<dbReference type="Gene3D" id="3.40.50.1820">
    <property type="entry name" value="alpha/beta hydrolase"/>
    <property type="match status" value="1"/>
</dbReference>
<evidence type="ECO:0000259" key="2">
    <source>
        <dbReference type="Pfam" id="PF00975"/>
    </source>
</evidence>
<name>A0A845G652_9BURK</name>
<keyword evidence="3" id="KW-0378">Hydrolase</keyword>
<reference evidence="3 4" key="1">
    <citation type="submission" date="2020-01" db="EMBL/GenBank/DDBJ databases">
        <title>Novel species isolated from a subtropical stream in China.</title>
        <authorList>
            <person name="Lu H."/>
        </authorList>
    </citation>
    <scope>NUCLEOTIDE SEQUENCE [LARGE SCALE GENOMIC DNA]</scope>
    <source>
        <strain evidence="3 4">FT82W</strain>
    </source>
</reference>
<dbReference type="InterPro" id="IPR001031">
    <property type="entry name" value="Thioesterase"/>
</dbReference>
<dbReference type="PANTHER" id="PTHR11487">
    <property type="entry name" value="THIOESTERASE"/>
    <property type="match status" value="1"/>
</dbReference>
<accession>A0A845G652</accession>
<dbReference type="Pfam" id="PF00975">
    <property type="entry name" value="Thioesterase"/>
    <property type="match status" value="1"/>
</dbReference>
<dbReference type="EMBL" id="WWCW01000071">
    <property type="protein sequence ID" value="MYM89341.1"/>
    <property type="molecule type" value="Genomic_DNA"/>
</dbReference>
<comment type="similarity">
    <text evidence="1">Belongs to the thioesterase family.</text>
</comment>
<protein>
    <submittedName>
        <fullName evidence="3">Alpha/beta fold hydrolase</fullName>
    </submittedName>
</protein>
<dbReference type="RefSeq" id="WP_161098282.1">
    <property type="nucleotide sequence ID" value="NZ_WWCW01000071.1"/>
</dbReference>
<dbReference type="AlphaFoldDB" id="A0A845G652"/>
<dbReference type="Proteomes" id="UP000470302">
    <property type="component" value="Unassembled WGS sequence"/>
</dbReference>
<dbReference type="PANTHER" id="PTHR11487:SF0">
    <property type="entry name" value="S-ACYL FATTY ACID SYNTHASE THIOESTERASE, MEDIUM CHAIN"/>
    <property type="match status" value="1"/>
</dbReference>
<evidence type="ECO:0000313" key="3">
    <source>
        <dbReference type="EMBL" id="MYM89341.1"/>
    </source>
</evidence>
<dbReference type="InterPro" id="IPR029058">
    <property type="entry name" value="AB_hydrolase_fold"/>
</dbReference>
<evidence type="ECO:0000256" key="1">
    <source>
        <dbReference type="ARBA" id="ARBA00007169"/>
    </source>
</evidence>
<feature type="domain" description="Thioesterase" evidence="2">
    <location>
        <begin position="17"/>
        <end position="232"/>
    </location>
</feature>
<sequence length="267" mass="28176">MSSLFVGPRDAASRCRVLAFPYAGGGSAAFAELRARLPDAELLAAQLPGREQRLDEPPLTAAAQVLRRCLAEPALFTGKPYALLGHSMGGRLAFHCAAQLIAAGLPAPRLLVVSAATPPGMPAMPAARRTRPAYTLPDADLIRQMAAYGGMPPALDPRLHALVLPKLRADLRLLDDCGQLPAEPLDLPMLLLGGRYDKAVPVAALSGWENYTRQTCQTRIFPGGHFYLFEDAAADAAAVINEALAAVLDADAAGPSYKRGSCARPSC</sequence>
<dbReference type="GO" id="GO:0008610">
    <property type="term" value="P:lipid biosynthetic process"/>
    <property type="evidence" value="ECO:0007669"/>
    <property type="project" value="TreeGrafter"/>
</dbReference>
<dbReference type="InterPro" id="IPR012223">
    <property type="entry name" value="TEII"/>
</dbReference>
<gene>
    <name evidence="3" type="ORF">GTP91_19460</name>
</gene>